<sequence>MFFVTTFFAVLFTSQLMVVATNVKDICQHADDDTSNPILLDADTKTCVERDVYTPPEMNCQFSSATLKAFYTGHTNATLSNSAPKIEIVGTDAIVGSAKAVFFKPNAQVVTSDVIQCNVITYKPQEGNNFLPFDNATECRLWFKSPDTAACETLRRFRDEMNDNNNNNNYALPDDCRLKLDNDTMIMTTLHDTNKGNDPSKVYLHADFYLFENATFFLHSRFRQPIMRVEGDHDTVLNDENHFESGYFLTNQGIFVFKPFNYNKALWCEQTVEREIDLNIVEYIENDTTTMYHFSPKTPLVDGQYEFNISKSDLHASKTVESDDQCHSSDAGYRIINLKNGNTVTVMVTKTPMMKTEVTTCHVRSGNWYFRLDTTRPYAIKVVYIPHRLMDKYDRDKKHLTSNNVYCLSYPDTVEIWMRPDATTTKIRYITDNGVAFLNTYNPRDFDGALYSDGRHCFIRGAADRCKWLNKDCKTDKFCLLDDDQPVCK</sequence>
<evidence type="ECO:0000313" key="2">
    <source>
        <dbReference type="EMBL" id="GFR90514.1"/>
    </source>
</evidence>
<dbReference type="EMBL" id="BMAT01005285">
    <property type="protein sequence ID" value="GFR90514.1"/>
    <property type="molecule type" value="Genomic_DNA"/>
</dbReference>
<comment type="caution">
    <text evidence="2">The sequence shown here is derived from an EMBL/GenBank/DDBJ whole genome shotgun (WGS) entry which is preliminary data.</text>
</comment>
<protein>
    <submittedName>
        <fullName evidence="2">Uncharacterized protein</fullName>
    </submittedName>
</protein>
<evidence type="ECO:0000313" key="3">
    <source>
        <dbReference type="Proteomes" id="UP000762676"/>
    </source>
</evidence>
<dbReference type="AlphaFoldDB" id="A0AAV4GYG8"/>
<feature type="chain" id="PRO_5043360417" evidence="1">
    <location>
        <begin position="21"/>
        <end position="489"/>
    </location>
</feature>
<accession>A0AAV4GYG8</accession>
<dbReference type="Proteomes" id="UP000762676">
    <property type="component" value="Unassembled WGS sequence"/>
</dbReference>
<feature type="signal peptide" evidence="1">
    <location>
        <begin position="1"/>
        <end position="20"/>
    </location>
</feature>
<feature type="non-terminal residue" evidence="2">
    <location>
        <position position="489"/>
    </location>
</feature>
<organism evidence="2 3">
    <name type="scientific">Elysia marginata</name>
    <dbReference type="NCBI Taxonomy" id="1093978"/>
    <lineage>
        <taxon>Eukaryota</taxon>
        <taxon>Metazoa</taxon>
        <taxon>Spiralia</taxon>
        <taxon>Lophotrochozoa</taxon>
        <taxon>Mollusca</taxon>
        <taxon>Gastropoda</taxon>
        <taxon>Heterobranchia</taxon>
        <taxon>Euthyneura</taxon>
        <taxon>Panpulmonata</taxon>
        <taxon>Sacoglossa</taxon>
        <taxon>Placobranchoidea</taxon>
        <taxon>Plakobranchidae</taxon>
        <taxon>Elysia</taxon>
    </lineage>
</organism>
<name>A0AAV4GYG8_9GAST</name>
<gene>
    <name evidence="2" type="ORF">ElyMa_002570000</name>
</gene>
<reference evidence="2 3" key="1">
    <citation type="journal article" date="2021" name="Elife">
        <title>Chloroplast acquisition without the gene transfer in kleptoplastic sea slugs, Plakobranchus ocellatus.</title>
        <authorList>
            <person name="Maeda T."/>
            <person name="Takahashi S."/>
            <person name="Yoshida T."/>
            <person name="Shimamura S."/>
            <person name="Takaki Y."/>
            <person name="Nagai Y."/>
            <person name="Toyoda A."/>
            <person name="Suzuki Y."/>
            <person name="Arimoto A."/>
            <person name="Ishii H."/>
            <person name="Satoh N."/>
            <person name="Nishiyama T."/>
            <person name="Hasebe M."/>
            <person name="Maruyama T."/>
            <person name="Minagawa J."/>
            <person name="Obokata J."/>
            <person name="Shigenobu S."/>
        </authorList>
    </citation>
    <scope>NUCLEOTIDE SEQUENCE [LARGE SCALE GENOMIC DNA]</scope>
</reference>
<keyword evidence="1" id="KW-0732">Signal</keyword>
<proteinExistence type="predicted"/>
<keyword evidence="3" id="KW-1185">Reference proteome</keyword>
<evidence type="ECO:0000256" key="1">
    <source>
        <dbReference type="SAM" id="SignalP"/>
    </source>
</evidence>